<evidence type="ECO:0000313" key="2">
    <source>
        <dbReference type="Proteomes" id="UP000503278"/>
    </source>
</evidence>
<dbReference type="KEGG" id="mrob:HH214_04920"/>
<keyword evidence="2" id="KW-1185">Reference proteome</keyword>
<dbReference type="SUPFAM" id="SSF52317">
    <property type="entry name" value="Class I glutamine amidotransferase-like"/>
    <property type="match status" value="1"/>
</dbReference>
<organism evidence="1 2">
    <name type="scientific">Mucilaginibacter robiniae</name>
    <dbReference type="NCBI Taxonomy" id="2728022"/>
    <lineage>
        <taxon>Bacteria</taxon>
        <taxon>Pseudomonadati</taxon>
        <taxon>Bacteroidota</taxon>
        <taxon>Sphingobacteriia</taxon>
        <taxon>Sphingobacteriales</taxon>
        <taxon>Sphingobacteriaceae</taxon>
        <taxon>Mucilaginibacter</taxon>
    </lineage>
</organism>
<protein>
    <recommendedName>
        <fullName evidence="3">DUF4350 domain-containing protein</fullName>
    </recommendedName>
</protein>
<name>A0A7L5E3B3_9SPHI</name>
<reference evidence="1 2" key="1">
    <citation type="submission" date="2020-04" db="EMBL/GenBank/DDBJ databases">
        <title>Genome sequencing of novel species.</title>
        <authorList>
            <person name="Heo J."/>
            <person name="Kim S.-J."/>
            <person name="Kim J.-S."/>
            <person name="Hong S.-B."/>
            <person name="Kwon S.-W."/>
        </authorList>
    </citation>
    <scope>NUCLEOTIDE SEQUENCE [LARGE SCALE GENOMIC DNA]</scope>
    <source>
        <strain evidence="1 2">F39-2</strain>
    </source>
</reference>
<dbReference type="Proteomes" id="UP000503278">
    <property type="component" value="Chromosome"/>
</dbReference>
<evidence type="ECO:0000313" key="1">
    <source>
        <dbReference type="EMBL" id="QJD95263.1"/>
    </source>
</evidence>
<proteinExistence type="predicted"/>
<dbReference type="AlphaFoldDB" id="A0A7L5E3B3"/>
<evidence type="ECO:0008006" key="3">
    <source>
        <dbReference type="Google" id="ProtNLM"/>
    </source>
</evidence>
<dbReference type="InterPro" id="IPR029062">
    <property type="entry name" value="Class_I_gatase-like"/>
</dbReference>
<accession>A0A7L5E3B3</accession>
<dbReference type="EMBL" id="CP051682">
    <property type="protein sequence ID" value="QJD95263.1"/>
    <property type="molecule type" value="Genomic_DNA"/>
</dbReference>
<gene>
    <name evidence="1" type="ORF">HH214_04920</name>
</gene>
<dbReference type="RefSeq" id="WP_169606280.1">
    <property type="nucleotide sequence ID" value="NZ_CP051682.1"/>
</dbReference>
<sequence length="249" mass="27654">MTGLSCTAQTVKLDYYFNHETRKVANSQPERFHYLWTETDEPGYSKWGNWFKQQGFSLDTLGTAPTAANLKGAAVYIVVDPDSKKESAAPNYIQQKDVTVIAGWVKQGGVLVMLANDSANVELPHFNLLAGAFGMHFNNDLQNHFIDDAHFEDGAIYITNNPVFPNTKKVFMKDVCSISTTGSAKALLKNKKGFTVIAAAKYGKGTAVTIADPWLYNEYVNGRLPIGFENDKAAQDFISWLKKQISVQR</sequence>